<dbReference type="PANTHER" id="PTHR34580:SF1">
    <property type="entry name" value="PROTEIN PAFC"/>
    <property type="match status" value="1"/>
</dbReference>
<dbReference type="Pfam" id="PF13280">
    <property type="entry name" value="WYL"/>
    <property type="match status" value="1"/>
</dbReference>
<keyword evidence="2" id="KW-0804">Transcription</keyword>
<dbReference type="PANTHER" id="PTHR34580">
    <property type="match status" value="1"/>
</dbReference>
<dbReference type="GO" id="GO:0003700">
    <property type="term" value="F:DNA-binding transcription factor activity"/>
    <property type="evidence" value="ECO:0007669"/>
    <property type="project" value="InterPro"/>
</dbReference>
<dbReference type="InterPro" id="IPR013196">
    <property type="entry name" value="HTH_11"/>
</dbReference>
<dbReference type="EMBL" id="CP042306">
    <property type="protein sequence ID" value="QDZ08309.1"/>
    <property type="molecule type" value="Genomic_DNA"/>
</dbReference>
<evidence type="ECO:0000313" key="4">
    <source>
        <dbReference type="EMBL" id="QDZ08309.1"/>
    </source>
</evidence>
<dbReference type="KEGG" id="spai:FPZ24_13150"/>
<gene>
    <name evidence="4" type="ORF">FPZ24_13150</name>
</gene>
<name>A0A5B8LK71_9SPHN</name>
<dbReference type="PROSITE" id="PS51000">
    <property type="entry name" value="HTH_DEOR_2"/>
    <property type="match status" value="1"/>
</dbReference>
<dbReference type="InterPro" id="IPR036388">
    <property type="entry name" value="WH-like_DNA-bd_sf"/>
</dbReference>
<dbReference type="InterPro" id="IPR028349">
    <property type="entry name" value="PafC-like"/>
</dbReference>
<evidence type="ECO:0000259" key="3">
    <source>
        <dbReference type="PROSITE" id="PS51000"/>
    </source>
</evidence>
<evidence type="ECO:0000256" key="2">
    <source>
        <dbReference type="ARBA" id="ARBA00023163"/>
    </source>
</evidence>
<protein>
    <submittedName>
        <fullName evidence="4">WYL domain-containing protein</fullName>
    </submittedName>
</protein>
<dbReference type="SUPFAM" id="SSF46785">
    <property type="entry name" value="Winged helix' DNA-binding domain"/>
    <property type="match status" value="1"/>
</dbReference>
<reference evidence="4 5" key="1">
    <citation type="submission" date="2019-07" db="EMBL/GenBank/DDBJ databases">
        <title>Full genome sequence of Sphingomonas sp. 4R-6-7(HKS19).</title>
        <authorList>
            <person name="Im W.-T."/>
        </authorList>
    </citation>
    <scope>NUCLEOTIDE SEQUENCE [LARGE SCALE GENOMIC DNA]</scope>
    <source>
        <strain evidence="4 5">HKS19</strain>
    </source>
</reference>
<dbReference type="AlphaFoldDB" id="A0A5B8LK71"/>
<dbReference type="OrthoDB" id="9807255at2"/>
<dbReference type="InterPro" id="IPR036390">
    <property type="entry name" value="WH_DNA-bd_sf"/>
</dbReference>
<accession>A0A5B8LK71</accession>
<dbReference type="RefSeq" id="WP_146572706.1">
    <property type="nucleotide sequence ID" value="NZ_CP042306.1"/>
</dbReference>
<dbReference type="Pfam" id="PF08279">
    <property type="entry name" value="HTH_11"/>
    <property type="match status" value="1"/>
</dbReference>
<evidence type="ECO:0000256" key="1">
    <source>
        <dbReference type="ARBA" id="ARBA00023015"/>
    </source>
</evidence>
<dbReference type="Proteomes" id="UP000315673">
    <property type="component" value="Chromosome"/>
</dbReference>
<organism evidence="4 5">
    <name type="scientific">Sphingomonas panacisoli</name>
    <dbReference type="NCBI Taxonomy" id="1813879"/>
    <lineage>
        <taxon>Bacteria</taxon>
        <taxon>Pseudomonadati</taxon>
        <taxon>Pseudomonadota</taxon>
        <taxon>Alphaproteobacteria</taxon>
        <taxon>Sphingomonadales</taxon>
        <taxon>Sphingomonadaceae</taxon>
        <taxon>Sphingomonas</taxon>
    </lineage>
</organism>
<sequence>MRASRLLSILILLQLRVRLTAQQLADEFEVSVRTIYRDVDALSAAGVPVYADRGPGGGFQLLDGYKTQLTGLAGDEAEAVPLIGMPGPAAALGLGAAAQRAQGKLMVSMSSAQRDRAGRMSARFHVDPLDWYREEDVADHVPSLVRAVLDQHPIVITYKSWTATREHRVEPLGLVMKGGAWYLAALSKGNLRTFKAGKILTLTVEETRFERPADFDLAASWQAQLDRFSAELRPTTARVRATVEGRRRLAELGDFAANAVRNADQVNDAWADLSLPIESIDQAALLLIGFGDEVEALGPPDLRDRIVAIGLAAAARHGEGVASRA</sequence>
<keyword evidence="5" id="KW-1185">Reference proteome</keyword>
<dbReference type="PROSITE" id="PS52050">
    <property type="entry name" value="WYL"/>
    <property type="match status" value="1"/>
</dbReference>
<dbReference type="Gene3D" id="1.10.10.10">
    <property type="entry name" value="Winged helix-like DNA-binding domain superfamily/Winged helix DNA-binding domain"/>
    <property type="match status" value="1"/>
</dbReference>
<evidence type="ECO:0000313" key="5">
    <source>
        <dbReference type="Proteomes" id="UP000315673"/>
    </source>
</evidence>
<dbReference type="Pfam" id="PF25583">
    <property type="entry name" value="WCX"/>
    <property type="match status" value="1"/>
</dbReference>
<proteinExistence type="predicted"/>
<keyword evidence="1" id="KW-0805">Transcription regulation</keyword>
<dbReference type="PIRSF" id="PIRSF016838">
    <property type="entry name" value="PafC"/>
    <property type="match status" value="1"/>
</dbReference>
<dbReference type="InterPro" id="IPR001034">
    <property type="entry name" value="DeoR_HTH"/>
</dbReference>
<dbReference type="InterPro" id="IPR057727">
    <property type="entry name" value="WCX_dom"/>
</dbReference>
<dbReference type="InterPro" id="IPR026881">
    <property type="entry name" value="WYL_dom"/>
</dbReference>
<feature type="domain" description="HTH deoR-type" evidence="3">
    <location>
        <begin position="2"/>
        <end position="60"/>
    </location>
</feature>
<dbReference type="InterPro" id="IPR051534">
    <property type="entry name" value="CBASS_pafABC_assoc_protein"/>
</dbReference>